<accession>A0A1C9KBG4</accession>
<dbReference type="KEGG" id="vg:29057592"/>
<feature type="domain" description="RING-type" evidence="6">
    <location>
        <begin position="185"/>
        <end position="238"/>
    </location>
</feature>
<dbReference type="GO" id="GO:0008270">
    <property type="term" value="F:zinc ion binding"/>
    <property type="evidence" value="ECO:0007669"/>
    <property type="project" value="UniProtKB-KW"/>
</dbReference>
<evidence type="ECO:0000256" key="4">
    <source>
        <dbReference type="ARBA" id="ARBA00022833"/>
    </source>
</evidence>
<dbReference type="Pfam" id="PF13639">
    <property type="entry name" value="zf-RING_2"/>
    <property type="match status" value="1"/>
</dbReference>
<name>A0A1C9KBG4_9POXV</name>
<keyword evidence="2" id="KW-0479">Metal-binding</keyword>
<evidence type="ECO:0000259" key="6">
    <source>
        <dbReference type="PROSITE" id="PS50089"/>
    </source>
</evidence>
<evidence type="ECO:0000256" key="5">
    <source>
        <dbReference type="PROSITE-ProRule" id="PRU00175"/>
    </source>
</evidence>
<evidence type="ECO:0000256" key="3">
    <source>
        <dbReference type="ARBA" id="ARBA00022771"/>
    </source>
</evidence>
<dbReference type="SMART" id="SM00184">
    <property type="entry name" value="RING"/>
    <property type="match status" value="1"/>
</dbReference>
<dbReference type="InterPro" id="IPR018004">
    <property type="entry name" value="KilA/APSES_HTH"/>
</dbReference>
<evidence type="ECO:0000256" key="1">
    <source>
        <dbReference type="ARBA" id="ARBA00022679"/>
    </source>
</evidence>
<dbReference type="RefSeq" id="YP_009282708.1">
    <property type="nucleotide sequence ID" value="NC_031038.1"/>
</dbReference>
<keyword evidence="4" id="KW-0862">Zinc</keyword>
<dbReference type="Proteomes" id="UP000201873">
    <property type="component" value="Segment"/>
</dbReference>
<dbReference type="PANTHER" id="PTHR11224:SF10">
    <property type="entry name" value="IP09428P-RELATED"/>
    <property type="match status" value="1"/>
</dbReference>
<dbReference type="Pfam" id="PF04383">
    <property type="entry name" value="KilA-N"/>
    <property type="match status" value="1"/>
</dbReference>
<dbReference type="PROSITE" id="PS50089">
    <property type="entry name" value="ZF_RING_2"/>
    <property type="match status" value="1"/>
</dbReference>
<organism evidence="8 9">
    <name type="scientific">Skunkpox virus</name>
    <dbReference type="NCBI Taxonomy" id="160796"/>
    <lineage>
        <taxon>Viruses</taxon>
        <taxon>Varidnaviria</taxon>
        <taxon>Bamfordvirae</taxon>
        <taxon>Nucleocytoviricota</taxon>
        <taxon>Pokkesviricetes</taxon>
        <taxon>Chitovirales</taxon>
        <taxon>Poxviridae</taxon>
        <taxon>Chordopoxvirinae</taxon>
        <taxon>Orthopoxvirus</taxon>
        <taxon>Orthopoxvirus skunkpox</taxon>
    </lineage>
</organism>
<dbReference type="InterPro" id="IPR045072">
    <property type="entry name" value="MKRN-like"/>
</dbReference>
<dbReference type="PANTHER" id="PTHR11224">
    <property type="entry name" value="MAKORIN-RELATED"/>
    <property type="match status" value="1"/>
</dbReference>
<reference evidence="8 9" key="1">
    <citation type="journal article" date="2016" name="Virus Genes">
        <title>The genomes of three North American orthopoxviruses.</title>
        <authorList>
            <person name="Smithson C."/>
            <person name="Tang N."/>
            <person name="Sammons S."/>
            <person name="Frace M."/>
            <person name="Batra D."/>
            <person name="Li Y."/>
            <person name="Emerson G.L."/>
            <person name="Carroll D.S."/>
            <person name="Upton C."/>
        </authorList>
    </citation>
    <scope>NUCLEOTIDE SEQUENCE [LARGE SCALE GENOMIC DNA]</scope>
    <source>
        <strain evidence="8 9">WA</strain>
    </source>
</reference>
<dbReference type="PROSITE" id="PS00518">
    <property type="entry name" value="ZF_RING_1"/>
    <property type="match status" value="1"/>
</dbReference>
<dbReference type="EMBL" id="KU749310">
    <property type="protein sequence ID" value="AOP31493.1"/>
    <property type="molecule type" value="Genomic_DNA"/>
</dbReference>
<sequence length="254" mass="29969">MEFDATKVTTSYMDYVSILKYIDEENNIRLTVCIIKNHNNKFINYINITKIYPYLANNFRAWKKRTIGREYMTNLSINTGIHQSELTETIRKCQRNITIHGLYVHYDIFINVVIDFIINENVRSILLGLLSWHMFNDIQASNNNNTITNTPNNDNTYRIRISELAIIKILDTYEEVYRVSKEKECGICFEVVYSKPLENDRYFGILDACEHTFCVKCIHTWTTTRRLNNGSLNCPVCRTHFRTITSSKFYKHVN</sequence>
<evidence type="ECO:0000259" key="7">
    <source>
        <dbReference type="PROSITE" id="PS51301"/>
    </source>
</evidence>
<feature type="domain" description="KilA-N" evidence="7">
    <location>
        <begin position="21"/>
        <end position="132"/>
    </location>
</feature>
<evidence type="ECO:0000313" key="8">
    <source>
        <dbReference type="EMBL" id="AOP31493.1"/>
    </source>
</evidence>
<dbReference type="InterPro" id="IPR017880">
    <property type="entry name" value="KilA_N"/>
</dbReference>
<dbReference type="OrthoDB" id="16963at10239"/>
<dbReference type="GO" id="GO:0000209">
    <property type="term" value="P:protein polyubiquitination"/>
    <property type="evidence" value="ECO:0007669"/>
    <property type="project" value="InterPro"/>
</dbReference>
<keyword evidence="3 5" id="KW-0863">Zinc-finger</keyword>
<dbReference type="InterPro" id="IPR017907">
    <property type="entry name" value="Znf_RING_CS"/>
</dbReference>
<dbReference type="Gene3D" id="3.30.40.10">
    <property type="entry name" value="Zinc/RING finger domain, C3HC4 (zinc finger)"/>
    <property type="match status" value="1"/>
</dbReference>
<protein>
    <submittedName>
        <fullName evidence="8">Zinc finger-like protein</fullName>
    </submittedName>
</protein>
<evidence type="ECO:0000256" key="2">
    <source>
        <dbReference type="ARBA" id="ARBA00022723"/>
    </source>
</evidence>
<dbReference type="PROSITE" id="PS51301">
    <property type="entry name" value="KILA_N"/>
    <property type="match status" value="1"/>
</dbReference>
<keyword evidence="9" id="KW-1185">Reference proteome</keyword>
<proteinExistence type="predicted"/>
<dbReference type="SUPFAM" id="SSF57850">
    <property type="entry name" value="RING/U-box"/>
    <property type="match status" value="1"/>
</dbReference>
<dbReference type="InterPro" id="IPR013083">
    <property type="entry name" value="Znf_RING/FYVE/PHD"/>
</dbReference>
<dbReference type="GeneID" id="29057592"/>
<dbReference type="GO" id="GO:0061630">
    <property type="term" value="F:ubiquitin protein ligase activity"/>
    <property type="evidence" value="ECO:0007669"/>
    <property type="project" value="InterPro"/>
</dbReference>
<keyword evidence="1" id="KW-0808">Transferase</keyword>
<dbReference type="InterPro" id="IPR001841">
    <property type="entry name" value="Znf_RING"/>
</dbReference>
<evidence type="ECO:0000313" key="9">
    <source>
        <dbReference type="Proteomes" id="UP000201873"/>
    </source>
</evidence>
<gene>
    <name evidence="8" type="ORF">SKPV-WA-014</name>
</gene>